<evidence type="ECO:0000259" key="6">
    <source>
        <dbReference type="Pfam" id="PF01979"/>
    </source>
</evidence>
<evidence type="ECO:0000313" key="8">
    <source>
        <dbReference type="Proteomes" id="UP000244180"/>
    </source>
</evidence>
<keyword evidence="2 4" id="KW-0378">Hydrolase</keyword>
<comment type="catalytic activity">
    <reaction evidence="4">
        <text>S-adenosyl-L-homocysteine + H2O + H(+) = S-inosyl-L-homocysteine + NH4(+)</text>
        <dbReference type="Rhea" id="RHEA:20716"/>
        <dbReference type="ChEBI" id="CHEBI:15377"/>
        <dbReference type="ChEBI" id="CHEBI:15378"/>
        <dbReference type="ChEBI" id="CHEBI:28938"/>
        <dbReference type="ChEBI" id="CHEBI:57856"/>
        <dbReference type="ChEBI" id="CHEBI:57985"/>
        <dbReference type="EC" id="3.5.4.28"/>
    </reaction>
</comment>
<protein>
    <recommendedName>
        <fullName evidence="4">5-methylthioadenosine/S-adenosylhomocysteine deaminase</fullName>
        <shortName evidence="4">MTA/SAH deaminase</shortName>
        <ecNumber evidence="4">3.5.4.28</ecNumber>
        <ecNumber evidence="4">3.5.4.31</ecNumber>
    </recommendedName>
</protein>
<sequence length="493" mass="52365">MFAGRNPGGGRRPTMRLVLEDALLYQDGRLVRGHLVIEGGRIAAVEREGDPPAPGVGHGSAPSGEPDGGNRSAPGDGAMNAADDGGGPALPPAERRSLAGRIVLPGLVNAHTHTPMSLLRGLGEGLPLKRWLEEAMWPNEAAFTDEDVYWGTLLAQLEMIESGTTAFAEMYDRIDVIAQAVGESGLRAVLARGMIGLGDEATRRAKLAEAIDVARRWHGAYGGRVTTMIAPHSAYTCPEPFLREVAEAARDLGRPIHTHLAETEAEEAEVRARTGRSSARVMLEAGLFDGPALVAHAVYLSDDELRLLAERDVRIAHNPVSNLKLGSGIAPLARWLELGLVVGLGTDGPASNNNLDLFDEMRLASLLAKGREKDAAAVPPAAALELATAGGAKALFLEDVGRLAPGMRADLIVIDPSSVRYVPAHDLLSHLVYNGRGTDVESVMVDGRWLMWRRTVLTLDAERIRYEAERRSRRFRAGGAAGGPAKGPAGGAA</sequence>
<evidence type="ECO:0000256" key="3">
    <source>
        <dbReference type="ARBA" id="ARBA00022833"/>
    </source>
</evidence>
<dbReference type="SUPFAM" id="SSF51338">
    <property type="entry name" value="Composite domain of metallo-dependent hydrolases"/>
    <property type="match status" value="2"/>
</dbReference>
<feature type="binding site" evidence="4">
    <location>
        <position position="347"/>
    </location>
    <ligand>
        <name>Zn(2+)</name>
        <dbReference type="ChEBI" id="CHEBI:29105"/>
    </ligand>
</feature>
<evidence type="ECO:0000256" key="1">
    <source>
        <dbReference type="ARBA" id="ARBA00022723"/>
    </source>
</evidence>
<dbReference type="Gene3D" id="3.20.20.140">
    <property type="entry name" value="Metal-dependent hydrolases"/>
    <property type="match status" value="1"/>
</dbReference>
<dbReference type="Proteomes" id="UP000244180">
    <property type="component" value="Unassembled WGS sequence"/>
</dbReference>
<feature type="binding site" evidence="4">
    <location>
        <position position="203"/>
    </location>
    <ligand>
        <name>substrate</name>
    </ligand>
</feature>
<feature type="binding site" evidence="4">
    <location>
        <position position="347"/>
    </location>
    <ligand>
        <name>substrate</name>
    </ligand>
</feature>
<dbReference type="GO" id="GO:0090614">
    <property type="term" value="F:5'-methylthioadenosine deaminase activity"/>
    <property type="evidence" value="ECO:0007669"/>
    <property type="project" value="UniProtKB-UniRule"/>
</dbReference>
<feature type="binding site" evidence="4">
    <location>
        <position position="111"/>
    </location>
    <ligand>
        <name>Zn(2+)</name>
        <dbReference type="ChEBI" id="CHEBI:29105"/>
    </ligand>
</feature>
<evidence type="ECO:0000256" key="5">
    <source>
        <dbReference type="SAM" id="MobiDB-lite"/>
    </source>
</evidence>
<comment type="cofactor">
    <cofactor evidence="4">
        <name>Zn(2+)</name>
        <dbReference type="ChEBI" id="CHEBI:29105"/>
    </cofactor>
    <text evidence="4">Binds 1 zinc ion per subunit.</text>
</comment>
<feature type="domain" description="Amidohydrolase-related" evidence="6">
    <location>
        <begin position="102"/>
        <end position="449"/>
    </location>
</feature>
<reference evidence="7 8" key="1">
    <citation type="submission" date="2017-08" db="EMBL/GenBank/DDBJ databases">
        <title>Burning lignite coal seam in the remote Altai Mountains harbors a hydrogen-driven thermophilic microbial community.</title>
        <authorList>
            <person name="Kadnikov V.V."/>
            <person name="Mardanov A.V."/>
            <person name="Ivasenko D."/>
            <person name="Beletsky A.V."/>
            <person name="Karnachuk O.V."/>
            <person name="Ravin N.V."/>
        </authorList>
    </citation>
    <scope>NUCLEOTIDE SEQUENCE [LARGE SCALE GENOMIC DNA]</scope>
    <source>
        <strain evidence="7">AL33</strain>
    </source>
</reference>
<keyword evidence="3 4" id="KW-0862">Zinc</keyword>
<evidence type="ECO:0000256" key="2">
    <source>
        <dbReference type="ARBA" id="ARBA00022801"/>
    </source>
</evidence>
<feature type="binding site" evidence="4">
    <location>
        <position position="140"/>
    </location>
    <ligand>
        <name>substrate</name>
    </ligand>
</feature>
<dbReference type="PANTHER" id="PTHR43794:SF11">
    <property type="entry name" value="AMIDOHYDROLASE-RELATED DOMAIN-CONTAINING PROTEIN"/>
    <property type="match status" value="1"/>
</dbReference>
<evidence type="ECO:0000313" key="7">
    <source>
        <dbReference type="EMBL" id="PTQ54468.1"/>
    </source>
</evidence>
<feature type="binding site" evidence="4">
    <location>
        <position position="232"/>
    </location>
    <ligand>
        <name>substrate</name>
    </ligand>
</feature>
<feature type="compositionally biased region" description="Low complexity" evidence="5">
    <location>
        <begin position="73"/>
        <end position="83"/>
    </location>
</feature>
<feature type="binding site" evidence="4">
    <location>
        <position position="192"/>
    </location>
    <ligand>
        <name>substrate</name>
    </ligand>
</feature>
<dbReference type="EMBL" id="PEBV01000004">
    <property type="protein sequence ID" value="PTQ54468.1"/>
    <property type="molecule type" value="Genomic_DNA"/>
</dbReference>
<keyword evidence="1 4" id="KW-0479">Metal-binding</keyword>
<dbReference type="EC" id="3.5.4.31" evidence="4"/>
<dbReference type="Pfam" id="PF01979">
    <property type="entry name" value="Amidohydro_1"/>
    <property type="match status" value="1"/>
</dbReference>
<proteinExistence type="inferred from homology"/>
<name>A0A2T5GE55_HYDSH</name>
<comment type="similarity">
    <text evidence="4">Belongs to the metallo-dependent hydrolases superfamily. MTA/SAH deaminase family.</text>
</comment>
<comment type="catalytic activity">
    <reaction evidence="4">
        <text>S-methyl-5'-thioadenosine + H2O + H(+) = S-methyl-5'-thioinosine + NH4(+)</text>
        <dbReference type="Rhea" id="RHEA:25025"/>
        <dbReference type="ChEBI" id="CHEBI:15377"/>
        <dbReference type="ChEBI" id="CHEBI:15378"/>
        <dbReference type="ChEBI" id="CHEBI:17509"/>
        <dbReference type="ChEBI" id="CHEBI:28938"/>
        <dbReference type="ChEBI" id="CHEBI:48595"/>
        <dbReference type="EC" id="3.5.4.31"/>
    </reaction>
</comment>
<dbReference type="CDD" id="cd01298">
    <property type="entry name" value="ATZ_TRZ_like"/>
    <property type="match status" value="1"/>
</dbReference>
<evidence type="ECO:0000256" key="4">
    <source>
        <dbReference type="HAMAP-Rule" id="MF_01281"/>
    </source>
</evidence>
<dbReference type="GO" id="GO:0050270">
    <property type="term" value="F:S-adenosylhomocysteine deaminase activity"/>
    <property type="evidence" value="ECO:0007669"/>
    <property type="project" value="UniProtKB-UniRule"/>
</dbReference>
<feature type="binding site" evidence="4">
    <location>
        <position position="113"/>
    </location>
    <ligand>
        <name>Zn(2+)</name>
        <dbReference type="ChEBI" id="CHEBI:29105"/>
    </ligand>
</feature>
<feature type="binding site" evidence="4">
    <location>
        <position position="259"/>
    </location>
    <ligand>
        <name>Zn(2+)</name>
        <dbReference type="ChEBI" id="CHEBI:29105"/>
    </ligand>
</feature>
<dbReference type="InterPro" id="IPR011059">
    <property type="entry name" value="Metal-dep_hydrolase_composite"/>
</dbReference>
<dbReference type="GO" id="GO:0046872">
    <property type="term" value="F:metal ion binding"/>
    <property type="evidence" value="ECO:0007669"/>
    <property type="project" value="UniProtKB-KW"/>
</dbReference>
<dbReference type="EC" id="3.5.4.28" evidence="4"/>
<dbReference type="InterPro" id="IPR023512">
    <property type="entry name" value="Deaminase_MtaD/DadD"/>
</dbReference>
<feature type="binding site" evidence="4">
    <location>
        <position position="262"/>
    </location>
    <ligand>
        <name>substrate</name>
    </ligand>
</feature>
<gene>
    <name evidence="4" type="primary">mtaD</name>
    <name evidence="7" type="ORF">HSCHL_0387</name>
</gene>
<dbReference type="InterPro" id="IPR006680">
    <property type="entry name" value="Amidohydro-rel"/>
</dbReference>
<comment type="caution">
    <text evidence="7">The sequence shown here is derived from an EMBL/GenBank/DDBJ whole genome shotgun (WGS) entry which is preliminary data.</text>
</comment>
<comment type="function">
    <text evidence="4">Catalyzes the deamination of 5-methylthioadenosine and S-adenosyl-L-homocysteine into 5-methylthioinosine and S-inosyl-L-homocysteine, respectively. Is also able to deaminate adenosine.</text>
</comment>
<accession>A0A2T5GE55</accession>
<organism evidence="7 8">
    <name type="scientific">Hydrogenibacillus schlegelii</name>
    <name type="common">Bacillus schlegelii</name>
    <dbReference type="NCBI Taxonomy" id="1484"/>
    <lineage>
        <taxon>Bacteria</taxon>
        <taxon>Bacillati</taxon>
        <taxon>Bacillota</taxon>
        <taxon>Bacilli</taxon>
        <taxon>Bacillales</taxon>
        <taxon>Bacillales Family X. Incertae Sedis</taxon>
        <taxon>Hydrogenibacillus</taxon>
    </lineage>
</organism>
<dbReference type="Gene3D" id="2.30.40.10">
    <property type="entry name" value="Urease, subunit C, domain 1"/>
    <property type="match status" value="1"/>
</dbReference>
<dbReference type="InterPro" id="IPR050287">
    <property type="entry name" value="MTA/SAH_deaminase"/>
</dbReference>
<dbReference type="AlphaFoldDB" id="A0A2T5GE55"/>
<dbReference type="SUPFAM" id="SSF51556">
    <property type="entry name" value="Metallo-dependent hydrolases"/>
    <property type="match status" value="1"/>
</dbReference>
<dbReference type="HAMAP" id="MF_01281">
    <property type="entry name" value="MTA_SAH_deamin"/>
    <property type="match status" value="1"/>
</dbReference>
<dbReference type="FunFam" id="3.20.20.140:FF:000014">
    <property type="entry name" value="5-methylthioadenosine/S-adenosylhomocysteine deaminase"/>
    <property type="match status" value="1"/>
</dbReference>
<dbReference type="PANTHER" id="PTHR43794">
    <property type="entry name" value="AMINOHYDROLASE SSNA-RELATED"/>
    <property type="match status" value="1"/>
</dbReference>
<feature type="region of interest" description="Disordered" evidence="5">
    <location>
        <begin position="46"/>
        <end position="93"/>
    </location>
</feature>
<dbReference type="InterPro" id="IPR032466">
    <property type="entry name" value="Metal_Hydrolase"/>
</dbReference>